<proteinExistence type="predicted"/>
<protein>
    <submittedName>
        <fullName evidence="2">Tetrahydrofolate synthase</fullName>
    </submittedName>
</protein>
<organism evidence="2 3">
    <name type="scientific">Mucor velutinosus</name>
    <dbReference type="NCBI Taxonomy" id="708070"/>
    <lineage>
        <taxon>Eukaryota</taxon>
        <taxon>Fungi</taxon>
        <taxon>Fungi incertae sedis</taxon>
        <taxon>Mucoromycota</taxon>
        <taxon>Mucoromycotina</taxon>
        <taxon>Mucoromycetes</taxon>
        <taxon>Mucorales</taxon>
        <taxon>Mucorineae</taxon>
        <taxon>Mucoraceae</taxon>
        <taxon>Mucor</taxon>
    </lineage>
</organism>
<feature type="compositionally biased region" description="Basic and acidic residues" evidence="1">
    <location>
        <begin position="46"/>
        <end position="60"/>
    </location>
</feature>
<sequence length="177" mass="21242">MNRLAFSDFHAQHFGPEQKAYWQNMLQQQQYYQQNAYDYYQYETDELQKHDQPEDEHYSPEEEEEGEEEEEEHQPSKEAIEIFQFSEAYQKEKELERISREKDDMEGMQGWQYDESTVLCSGGVEAPTTSLVLTQPRSTHEKNRIQEEMLNSAYLDSCRNYDNQEAVVLWPVLPFRF</sequence>
<name>A0AAN7HN11_9FUNG</name>
<evidence type="ECO:0000313" key="3">
    <source>
        <dbReference type="Proteomes" id="UP001304243"/>
    </source>
</evidence>
<dbReference type="GeneID" id="89954869"/>
<dbReference type="AlphaFoldDB" id="A0AAN7HN11"/>
<dbReference type="RefSeq" id="XP_064682880.1">
    <property type="nucleotide sequence ID" value="XM_064830378.1"/>
</dbReference>
<keyword evidence="3" id="KW-1185">Reference proteome</keyword>
<gene>
    <name evidence="2" type="primary">ADE3_2</name>
    <name evidence="2" type="ORF">ATC70_011183</name>
</gene>
<accession>A0AAN7HN11</accession>
<dbReference type="EMBL" id="JASEJX010000014">
    <property type="protein sequence ID" value="KAK4516214.1"/>
    <property type="molecule type" value="Genomic_DNA"/>
</dbReference>
<evidence type="ECO:0000313" key="2">
    <source>
        <dbReference type="EMBL" id="KAK4516214.1"/>
    </source>
</evidence>
<reference evidence="2 3" key="1">
    <citation type="submission" date="2022-11" db="EMBL/GenBank/DDBJ databases">
        <title>Mucor velutinosus strain NIH1002 WGS.</title>
        <authorList>
            <person name="Subramanian P."/>
            <person name="Mullikin J.C."/>
            <person name="Segre J.A."/>
            <person name="Zelazny A.M."/>
        </authorList>
    </citation>
    <scope>NUCLEOTIDE SEQUENCE [LARGE SCALE GENOMIC DNA]</scope>
    <source>
        <strain evidence="2 3">NIH1002</strain>
    </source>
</reference>
<feature type="region of interest" description="Disordered" evidence="1">
    <location>
        <begin position="42"/>
        <end position="79"/>
    </location>
</feature>
<evidence type="ECO:0000256" key="1">
    <source>
        <dbReference type="SAM" id="MobiDB-lite"/>
    </source>
</evidence>
<feature type="compositionally biased region" description="Acidic residues" evidence="1">
    <location>
        <begin position="61"/>
        <end position="72"/>
    </location>
</feature>
<comment type="caution">
    <text evidence="2">The sequence shown here is derived from an EMBL/GenBank/DDBJ whole genome shotgun (WGS) entry which is preliminary data.</text>
</comment>
<dbReference type="Proteomes" id="UP001304243">
    <property type="component" value="Unassembled WGS sequence"/>
</dbReference>